<dbReference type="GO" id="GO:0042147">
    <property type="term" value="P:retrograde transport, endosome to Golgi"/>
    <property type="evidence" value="ECO:0007669"/>
    <property type="project" value="InterPro"/>
</dbReference>
<keyword evidence="2 7" id="KW-0812">Transmembrane</keyword>
<dbReference type="GO" id="GO:0006888">
    <property type="term" value="P:endoplasmic reticulum to Golgi vesicle-mediated transport"/>
    <property type="evidence" value="ECO:0007669"/>
    <property type="project" value="InterPro"/>
</dbReference>
<evidence type="ECO:0000256" key="3">
    <source>
        <dbReference type="ARBA" id="ARBA00022989"/>
    </source>
</evidence>
<evidence type="ECO:0000256" key="6">
    <source>
        <dbReference type="ARBA" id="ARBA00025799"/>
    </source>
</evidence>
<dbReference type="GO" id="GO:0005829">
    <property type="term" value="C:cytosol"/>
    <property type="evidence" value="ECO:0007669"/>
    <property type="project" value="GOC"/>
</dbReference>
<dbReference type="Pfam" id="PF04178">
    <property type="entry name" value="Got1"/>
    <property type="match status" value="1"/>
</dbReference>
<keyword evidence="4" id="KW-0333">Golgi apparatus</keyword>
<feature type="transmembrane region" description="Helical" evidence="7">
    <location>
        <begin position="33"/>
        <end position="53"/>
    </location>
</feature>
<keyword evidence="5 7" id="KW-0472">Membrane</keyword>
<dbReference type="KEGG" id="ota:OT_ostta05g00300"/>
<dbReference type="FunCoup" id="A0A090N3B3">
    <property type="interactions" value="1772"/>
</dbReference>
<evidence type="ECO:0000256" key="5">
    <source>
        <dbReference type="ARBA" id="ARBA00023136"/>
    </source>
</evidence>
<feature type="transmembrane region" description="Helical" evidence="7">
    <location>
        <begin position="65"/>
        <end position="82"/>
    </location>
</feature>
<dbReference type="Proteomes" id="UP000009170">
    <property type="component" value="Unassembled WGS sequence"/>
</dbReference>
<dbReference type="PANTHER" id="PTHR21493:SF9">
    <property type="entry name" value="GOLGI TRANSPORT PROTEIN 1-RELATED"/>
    <property type="match status" value="1"/>
</dbReference>
<evidence type="ECO:0000256" key="1">
    <source>
        <dbReference type="ARBA" id="ARBA00004653"/>
    </source>
</evidence>
<evidence type="ECO:0000256" key="7">
    <source>
        <dbReference type="SAM" id="Phobius"/>
    </source>
</evidence>
<evidence type="ECO:0000256" key="4">
    <source>
        <dbReference type="ARBA" id="ARBA00023034"/>
    </source>
</evidence>
<gene>
    <name evidence="8" type="ORF">OT_ostta05g00300</name>
</gene>
<name>A0A090N3B3_OSTTA</name>
<evidence type="ECO:0000256" key="2">
    <source>
        <dbReference type="ARBA" id="ARBA00022692"/>
    </source>
</evidence>
<protein>
    <submittedName>
        <fullName evidence="8">Vesicle transport protein, Got1/SFT2-like</fullName>
    </submittedName>
</protein>
<comment type="caution">
    <text evidence="8">The sequence shown here is derived from an EMBL/GenBank/DDBJ whole genome shotgun (WGS) entry which is preliminary data.</text>
</comment>
<organism evidence="8 9">
    <name type="scientific">Ostreococcus tauri</name>
    <name type="common">Marine green alga</name>
    <dbReference type="NCBI Taxonomy" id="70448"/>
    <lineage>
        <taxon>Eukaryota</taxon>
        <taxon>Viridiplantae</taxon>
        <taxon>Chlorophyta</taxon>
        <taxon>Mamiellophyceae</taxon>
        <taxon>Mamiellales</taxon>
        <taxon>Bathycoccaceae</taxon>
        <taxon>Ostreococcus</taxon>
    </lineage>
</organism>
<dbReference type="InterPro" id="IPR007305">
    <property type="entry name" value="Vesicle_transpt_Got1/SFT2"/>
</dbReference>
<reference evidence="8 9" key="2">
    <citation type="journal article" date="2014" name="BMC Genomics">
        <title>An improved genome of the model marine alga Ostreococcus tauri unfolds by assessing Illumina de novo assemblies.</title>
        <authorList>
            <person name="Blanc-Mathieu R."/>
            <person name="Verhelst B."/>
            <person name="Derelle E."/>
            <person name="Rombauts S."/>
            <person name="Bouget F.Y."/>
            <person name="Carre I."/>
            <person name="Chateau A."/>
            <person name="Eyre-Walker A."/>
            <person name="Grimsley N."/>
            <person name="Moreau H."/>
            <person name="Piegu B."/>
            <person name="Rivals E."/>
            <person name="Schackwitz W."/>
            <person name="Van de Peer Y."/>
            <person name="Piganeau G."/>
        </authorList>
    </citation>
    <scope>NUCLEOTIDE SEQUENCE [LARGE SCALE GENOMIC DNA]</scope>
    <source>
        <strain evidence="9">OTTH 0595 / CCAP 157/2 / RCC745</strain>
    </source>
</reference>
<comment type="subcellular location">
    <subcellularLocation>
        <location evidence="1">Golgi apparatus membrane</location>
        <topology evidence="1">Multi-pass membrane protein</topology>
    </subcellularLocation>
</comment>
<dbReference type="AlphaFoldDB" id="A0A090N3B3"/>
<reference evidence="9" key="1">
    <citation type="journal article" date="2006" name="Proc. Natl. Acad. Sci. U.S.A.">
        <title>Genome analysis of the smallest free-living eukaryote Ostreococcus tauri unveils many unique features.</title>
        <authorList>
            <person name="Derelle E."/>
            <person name="Ferraz C."/>
            <person name="Rombauts S."/>
            <person name="Rouze P."/>
            <person name="Worden A.Z."/>
            <person name="Robbens S."/>
            <person name="Partensky F."/>
            <person name="Degroeve S."/>
            <person name="Echeynie S."/>
            <person name="Cooke R."/>
            <person name="Saeys Y."/>
            <person name="Wuyts J."/>
            <person name="Jabbari K."/>
            <person name="Bowler C."/>
            <person name="Panaud O."/>
            <person name="Piegu B."/>
            <person name="Ball S.G."/>
            <person name="Ral J.-P."/>
            <person name="Bouget F.-Y."/>
            <person name="Piganeau G."/>
            <person name="De Baets B."/>
            <person name="Picard A."/>
            <person name="Delseny M."/>
            <person name="Demaille J."/>
            <person name="Van de Peer Y."/>
            <person name="Moreau H."/>
        </authorList>
    </citation>
    <scope>NUCLEOTIDE SEQUENCE [LARGE SCALE GENOMIC DNA]</scope>
    <source>
        <strain evidence="9">OTTH 0595 / CCAP 157/2 / RCC745</strain>
    </source>
</reference>
<dbReference type="GeneID" id="9833288"/>
<dbReference type="OrthoDB" id="204784at2759"/>
<feature type="transmembrane region" description="Helical" evidence="7">
    <location>
        <begin position="7"/>
        <end position="27"/>
    </location>
</feature>
<comment type="similarity">
    <text evidence="6">Belongs to the GOT1 family.</text>
</comment>
<dbReference type="InterPro" id="IPR045176">
    <property type="entry name" value="Got1"/>
</dbReference>
<keyword evidence="3 7" id="KW-1133">Transmembrane helix</keyword>
<dbReference type="PANTHER" id="PTHR21493">
    <property type="entry name" value="CGI-141-RELATED/LIPASE CONTAINING PROTEIN"/>
    <property type="match status" value="1"/>
</dbReference>
<evidence type="ECO:0000313" key="8">
    <source>
        <dbReference type="EMBL" id="CEF97818.1"/>
    </source>
</evidence>
<keyword evidence="9" id="KW-1185">Reference proteome</keyword>
<feature type="transmembrane region" description="Helical" evidence="7">
    <location>
        <begin position="88"/>
        <end position="106"/>
    </location>
</feature>
<sequence length="137" mass="14938">MDDRKKIGIGLTSFGCGFTALGVVFFFDRGLLAMGNLMFLSGVTLTIGPRQTVKFFGRPRNQRGAFCFLFGLALVLYGWPFVGLCVEGYGFVALFSAFFPTVLIFLKRVPVLGTFLSLPGVKHLTTTIIGKSQTLPV</sequence>
<proteinExistence type="inferred from homology"/>
<dbReference type="GO" id="GO:0000139">
    <property type="term" value="C:Golgi membrane"/>
    <property type="evidence" value="ECO:0007669"/>
    <property type="project" value="UniProtKB-SubCell"/>
</dbReference>
<dbReference type="InParanoid" id="A0A090N3B3"/>
<dbReference type="STRING" id="70448.A0A090N3B3"/>
<dbReference type="EMBL" id="CAID01000005">
    <property type="protein sequence ID" value="CEF97818.1"/>
    <property type="molecule type" value="Genomic_DNA"/>
</dbReference>
<evidence type="ECO:0000313" key="9">
    <source>
        <dbReference type="Proteomes" id="UP000009170"/>
    </source>
</evidence>
<dbReference type="RefSeq" id="XP_022838905.1">
    <property type="nucleotide sequence ID" value="XM_022984147.1"/>
</dbReference>
<accession>A0A090N3B3</accession>